<evidence type="ECO:0000256" key="14">
    <source>
        <dbReference type="ARBA" id="ARBA00030398"/>
    </source>
</evidence>
<dbReference type="PANTHER" id="PTHR43692:SF1">
    <property type="entry name" value="UDP-N-ACETYLMURAMOYLALANINE--D-GLUTAMATE LIGASE"/>
    <property type="match status" value="1"/>
</dbReference>
<accession>A0A9D1MNY4</accession>
<evidence type="ECO:0000256" key="17">
    <source>
        <dbReference type="HAMAP-Rule" id="MF_00639"/>
    </source>
</evidence>
<dbReference type="InterPro" id="IPR036565">
    <property type="entry name" value="Mur-like_cat_sf"/>
</dbReference>
<dbReference type="PANTHER" id="PTHR43692">
    <property type="entry name" value="UDP-N-ACETYLMURAMOYLALANINE--D-GLUTAMATE LIGASE"/>
    <property type="match status" value="1"/>
</dbReference>
<keyword evidence="12 17" id="KW-0573">Peptidoglycan synthesis</keyword>
<gene>
    <name evidence="17" type="primary">murD</name>
    <name evidence="22" type="ORF">IAB06_00720</name>
</gene>
<dbReference type="SUPFAM" id="SSF53623">
    <property type="entry name" value="MurD-like peptide ligases, catalytic domain"/>
    <property type="match status" value="1"/>
</dbReference>
<evidence type="ECO:0000256" key="9">
    <source>
        <dbReference type="ARBA" id="ARBA00022741"/>
    </source>
</evidence>
<dbReference type="NCBIfam" id="TIGR01087">
    <property type="entry name" value="murD"/>
    <property type="match status" value="1"/>
</dbReference>
<sequence length="452" mass="49631">MPENKYVFIYGAGISGCGIAEVLFNKGQRVILFNDEERTLPTIFLQALEANGGRYICNKRGEELLPEVALMIISPGISMKNSLILQALRCGIEVIGEVEAAMRFYQGKLIAITGTNGKTTTTTLVGEMMKSLPTKSAVGGNIGLALSVEARELKAQDWLIAELSSFQLESVISLKPNIAAILNITPDHLDRHGSMDEYIKAKSNIFLQQNQEDYLLLNYDDKAVAALQEKAQGTVCFFSRQQALKQGIFIEDGKFIIAWQGVRQVVCGVKEMKLFGAHNEENALAAIGCAFFAGVKQEAISHVLTTFAGVEHRIEFITTINGVAYYNDSKATNPDSTIKALEAFAGHIILIAGGRDKHTDLTRMMQLVAQQTDALILLGEAKERFLAAALAADVQNVYEVETMDEAVLLAYKIAQAQQVVLLSPACSSFDMFDNFPHRGKYFKQLVYNLVKA</sequence>
<evidence type="ECO:0000256" key="3">
    <source>
        <dbReference type="ARBA" id="ARBA00004752"/>
    </source>
</evidence>
<evidence type="ECO:0000256" key="1">
    <source>
        <dbReference type="ARBA" id="ARBA00002734"/>
    </source>
</evidence>
<evidence type="ECO:0000256" key="13">
    <source>
        <dbReference type="ARBA" id="ARBA00023316"/>
    </source>
</evidence>
<keyword evidence="19" id="KW-0812">Transmembrane</keyword>
<keyword evidence="17 18" id="KW-0131">Cell cycle</keyword>
<comment type="caution">
    <text evidence="22">The sequence shown here is derived from an EMBL/GenBank/DDBJ whole genome shotgun (WGS) entry which is preliminary data.</text>
</comment>
<evidence type="ECO:0000256" key="19">
    <source>
        <dbReference type="SAM" id="Phobius"/>
    </source>
</evidence>
<keyword evidence="19" id="KW-1133">Transmembrane helix</keyword>
<dbReference type="EC" id="6.3.2.9" evidence="5 17"/>
<dbReference type="GO" id="GO:0008360">
    <property type="term" value="P:regulation of cell shape"/>
    <property type="evidence" value="ECO:0007669"/>
    <property type="project" value="UniProtKB-KW"/>
</dbReference>
<comment type="subcellular location">
    <subcellularLocation>
        <location evidence="2 17 18">Cytoplasm</location>
    </subcellularLocation>
</comment>
<evidence type="ECO:0000256" key="2">
    <source>
        <dbReference type="ARBA" id="ARBA00004496"/>
    </source>
</evidence>
<evidence type="ECO:0000259" key="21">
    <source>
        <dbReference type="Pfam" id="PF08245"/>
    </source>
</evidence>
<evidence type="ECO:0000256" key="7">
    <source>
        <dbReference type="ARBA" id="ARBA00022490"/>
    </source>
</evidence>
<dbReference type="SUPFAM" id="SSF51984">
    <property type="entry name" value="MurCD N-terminal domain"/>
    <property type="match status" value="1"/>
</dbReference>
<dbReference type="SUPFAM" id="SSF53244">
    <property type="entry name" value="MurD-like peptide ligases, peptide-binding domain"/>
    <property type="match status" value="1"/>
</dbReference>
<evidence type="ECO:0000256" key="5">
    <source>
        <dbReference type="ARBA" id="ARBA00012212"/>
    </source>
</evidence>
<evidence type="ECO:0000256" key="10">
    <source>
        <dbReference type="ARBA" id="ARBA00022840"/>
    </source>
</evidence>
<dbReference type="InterPro" id="IPR036615">
    <property type="entry name" value="Mur_ligase_C_dom_sf"/>
</dbReference>
<dbReference type="GO" id="GO:0008764">
    <property type="term" value="F:UDP-N-acetylmuramoylalanine-D-glutamate ligase activity"/>
    <property type="evidence" value="ECO:0007669"/>
    <property type="project" value="UniProtKB-UniRule"/>
</dbReference>
<comment type="function">
    <text evidence="1 17 18">Cell wall formation. Catalyzes the addition of glutamate to the nucleotide precursor UDP-N-acetylmuramoyl-L-alanine (UMA).</text>
</comment>
<evidence type="ECO:0000256" key="15">
    <source>
        <dbReference type="ARBA" id="ARBA00032324"/>
    </source>
</evidence>
<dbReference type="Pfam" id="PF02875">
    <property type="entry name" value="Mur_ligase_C"/>
    <property type="match status" value="1"/>
</dbReference>
<keyword evidence="19" id="KW-0472">Membrane</keyword>
<evidence type="ECO:0000256" key="4">
    <source>
        <dbReference type="ARBA" id="ARBA00010416"/>
    </source>
</evidence>
<evidence type="ECO:0000259" key="20">
    <source>
        <dbReference type="Pfam" id="PF02875"/>
    </source>
</evidence>
<dbReference type="InterPro" id="IPR004101">
    <property type="entry name" value="Mur_ligase_C"/>
</dbReference>
<comment type="catalytic activity">
    <reaction evidence="16 17 18">
        <text>UDP-N-acetyl-alpha-D-muramoyl-L-alanine + D-glutamate + ATP = UDP-N-acetyl-alpha-D-muramoyl-L-alanyl-D-glutamate + ADP + phosphate + H(+)</text>
        <dbReference type="Rhea" id="RHEA:16429"/>
        <dbReference type="ChEBI" id="CHEBI:15378"/>
        <dbReference type="ChEBI" id="CHEBI:29986"/>
        <dbReference type="ChEBI" id="CHEBI:30616"/>
        <dbReference type="ChEBI" id="CHEBI:43474"/>
        <dbReference type="ChEBI" id="CHEBI:83898"/>
        <dbReference type="ChEBI" id="CHEBI:83900"/>
        <dbReference type="ChEBI" id="CHEBI:456216"/>
        <dbReference type="EC" id="6.3.2.9"/>
    </reaction>
</comment>
<dbReference type="Gene3D" id="3.40.1190.10">
    <property type="entry name" value="Mur-like, catalytic domain"/>
    <property type="match status" value="1"/>
</dbReference>
<dbReference type="Proteomes" id="UP000824099">
    <property type="component" value="Unassembled WGS sequence"/>
</dbReference>
<dbReference type="AlphaFoldDB" id="A0A9D1MNY4"/>
<dbReference type="PROSITE" id="PS51257">
    <property type="entry name" value="PROKAR_LIPOPROTEIN"/>
    <property type="match status" value="1"/>
</dbReference>
<keyword evidence="13 17" id="KW-0961">Cell wall biogenesis/degradation</keyword>
<dbReference type="InterPro" id="IPR013221">
    <property type="entry name" value="Mur_ligase_cen"/>
</dbReference>
<dbReference type="InterPro" id="IPR005762">
    <property type="entry name" value="MurD"/>
</dbReference>
<dbReference type="Pfam" id="PF21799">
    <property type="entry name" value="MurD-like_N"/>
    <property type="match status" value="1"/>
</dbReference>
<comment type="pathway">
    <text evidence="3 17 18">Cell wall biogenesis; peptidoglycan biosynthesis.</text>
</comment>
<evidence type="ECO:0000313" key="22">
    <source>
        <dbReference type="EMBL" id="HIU63552.1"/>
    </source>
</evidence>
<evidence type="ECO:0000256" key="8">
    <source>
        <dbReference type="ARBA" id="ARBA00022598"/>
    </source>
</evidence>
<reference evidence="22" key="1">
    <citation type="submission" date="2020-10" db="EMBL/GenBank/DDBJ databases">
        <authorList>
            <person name="Gilroy R."/>
        </authorList>
    </citation>
    <scope>NUCLEOTIDE SEQUENCE</scope>
    <source>
        <strain evidence="22">CHK160-1198</strain>
    </source>
</reference>
<feature type="binding site" evidence="17">
    <location>
        <begin position="114"/>
        <end position="120"/>
    </location>
    <ligand>
        <name>ATP</name>
        <dbReference type="ChEBI" id="CHEBI:30616"/>
    </ligand>
</feature>
<protein>
    <recommendedName>
        <fullName evidence="6 17">UDP-N-acetylmuramoylalanine--D-glutamate ligase</fullName>
        <ecNumber evidence="5 17">6.3.2.9</ecNumber>
    </recommendedName>
    <alternativeName>
        <fullName evidence="15 17">D-glutamic acid-adding enzyme</fullName>
    </alternativeName>
    <alternativeName>
        <fullName evidence="14 17">UDP-N-acetylmuramoyl-L-alanyl-D-glutamate synthetase</fullName>
    </alternativeName>
</protein>
<proteinExistence type="inferred from homology"/>
<evidence type="ECO:0000256" key="16">
    <source>
        <dbReference type="ARBA" id="ARBA00047632"/>
    </source>
</evidence>
<comment type="similarity">
    <text evidence="4 17">Belongs to the MurCDEF family.</text>
</comment>
<evidence type="ECO:0000313" key="23">
    <source>
        <dbReference type="Proteomes" id="UP000824099"/>
    </source>
</evidence>
<dbReference type="Pfam" id="PF08245">
    <property type="entry name" value="Mur_ligase_M"/>
    <property type="match status" value="1"/>
</dbReference>
<dbReference type="GO" id="GO:0071555">
    <property type="term" value="P:cell wall organization"/>
    <property type="evidence" value="ECO:0007669"/>
    <property type="project" value="UniProtKB-KW"/>
</dbReference>
<evidence type="ECO:0000256" key="12">
    <source>
        <dbReference type="ARBA" id="ARBA00022984"/>
    </source>
</evidence>
<dbReference type="Gene3D" id="3.40.50.720">
    <property type="entry name" value="NAD(P)-binding Rossmann-like Domain"/>
    <property type="match status" value="1"/>
</dbReference>
<dbReference type="Gene3D" id="3.90.190.20">
    <property type="entry name" value="Mur ligase, C-terminal domain"/>
    <property type="match status" value="1"/>
</dbReference>
<evidence type="ECO:0000256" key="18">
    <source>
        <dbReference type="RuleBase" id="RU003664"/>
    </source>
</evidence>
<dbReference type="EMBL" id="DVNI01000009">
    <property type="protein sequence ID" value="HIU63552.1"/>
    <property type="molecule type" value="Genomic_DNA"/>
</dbReference>
<keyword evidence="17 18" id="KW-0132">Cell division</keyword>
<organism evidence="22 23">
    <name type="scientific">Candidatus Avacidaminococcus intestinavium</name>
    <dbReference type="NCBI Taxonomy" id="2840684"/>
    <lineage>
        <taxon>Bacteria</taxon>
        <taxon>Bacillati</taxon>
        <taxon>Bacillota</taxon>
        <taxon>Negativicutes</taxon>
        <taxon>Acidaminococcales</taxon>
        <taxon>Acidaminococcaceae</taxon>
        <taxon>Acidaminococcaceae incertae sedis</taxon>
        <taxon>Candidatus Avacidaminococcus</taxon>
    </lineage>
</organism>
<feature type="domain" description="Mur ligase central" evidence="21">
    <location>
        <begin position="112"/>
        <end position="290"/>
    </location>
</feature>
<keyword evidence="11 17" id="KW-0133">Cell shape</keyword>
<dbReference type="GO" id="GO:0005737">
    <property type="term" value="C:cytoplasm"/>
    <property type="evidence" value="ECO:0007669"/>
    <property type="project" value="UniProtKB-SubCell"/>
</dbReference>
<keyword evidence="7 17" id="KW-0963">Cytoplasm</keyword>
<keyword evidence="9 17" id="KW-0547">Nucleotide-binding</keyword>
<dbReference type="HAMAP" id="MF_00639">
    <property type="entry name" value="MurD"/>
    <property type="match status" value="1"/>
</dbReference>
<evidence type="ECO:0000256" key="11">
    <source>
        <dbReference type="ARBA" id="ARBA00022960"/>
    </source>
</evidence>
<reference evidence="22" key="2">
    <citation type="journal article" date="2021" name="PeerJ">
        <title>Extensive microbial diversity within the chicken gut microbiome revealed by metagenomics and culture.</title>
        <authorList>
            <person name="Gilroy R."/>
            <person name="Ravi A."/>
            <person name="Getino M."/>
            <person name="Pursley I."/>
            <person name="Horton D.L."/>
            <person name="Alikhan N.F."/>
            <person name="Baker D."/>
            <person name="Gharbi K."/>
            <person name="Hall N."/>
            <person name="Watson M."/>
            <person name="Adriaenssens E.M."/>
            <person name="Foster-Nyarko E."/>
            <person name="Jarju S."/>
            <person name="Secka A."/>
            <person name="Antonio M."/>
            <person name="Oren A."/>
            <person name="Chaudhuri R.R."/>
            <person name="La Ragione R."/>
            <person name="Hildebrand F."/>
            <person name="Pallen M.J."/>
        </authorList>
    </citation>
    <scope>NUCLEOTIDE SEQUENCE</scope>
    <source>
        <strain evidence="22">CHK160-1198</strain>
    </source>
</reference>
<dbReference type="GO" id="GO:0009252">
    <property type="term" value="P:peptidoglycan biosynthetic process"/>
    <property type="evidence" value="ECO:0007669"/>
    <property type="project" value="UniProtKB-UniRule"/>
</dbReference>
<feature type="transmembrane region" description="Helical" evidence="19">
    <location>
        <begin position="6"/>
        <end position="24"/>
    </location>
</feature>
<feature type="domain" description="Mur ligase C-terminal" evidence="20">
    <location>
        <begin position="312"/>
        <end position="426"/>
    </location>
</feature>
<evidence type="ECO:0000256" key="6">
    <source>
        <dbReference type="ARBA" id="ARBA00015655"/>
    </source>
</evidence>
<dbReference type="GO" id="GO:0051301">
    <property type="term" value="P:cell division"/>
    <property type="evidence" value="ECO:0007669"/>
    <property type="project" value="UniProtKB-KW"/>
</dbReference>
<dbReference type="GO" id="GO:0005524">
    <property type="term" value="F:ATP binding"/>
    <property type="evidence" value="ECO:0007669"/>
    <property type="project" value="UniProtKB-UniRule"/>
</dbReference>
<keyword evidence="10 17" id="KW-0067">ATP-binding</keyword>
<name>A0A9D1MNY4_9FIRM</name>
<keyword evidence="8 17" id="KW-0436">Ligase</keyword>